<gene>
    <name evidence="1" type="ORF">DQ384_19695</name>
</gene>
<name>A0A367FHM7_9ACTN</name>
<dbReference type="EMBL" id="QOIL01000010">
    <property type="protein sequence ID" value="RCG29794.1"/>
    <property type="molecule type" value="Genomic_DNA"/>
</dbReference>
<dbReference type="RefSeq" id="WP_114030303.1">
    <property type="nucleotide sequence ID" value="NZ_QOIL01000010.1"/>
</dbReference>
<sequence>MTSRHRRLESGQRAFLRRVLSEGATRLDVSLIGESVFGWHDRTIGSAALRAGGGRFWLRATAEHRDWACGDTWTGNHDANRITGVPRPEVMARAEWDESPVVMYAELMTYVSDAPCSSTPELTEWVTLPSRWWIELRQALDTLAVQPTNRGCRDPRSFVRRVEDYYGRRLRPHMPALRTEHTDLHWANLTQPGLWLLDWEYWGAAPAGYGAALLYCHSLLVPDMAARVHEVFADLLDTPTGRVAQLSAAAHILDRAERLGDYRDLRIPVREHAVRILSTAGGEPC</sequence>
<organism evidence="1 2">
    <name type="scientific">Sphaerisporangium album</name>
    <dbReference type="NCBI Taxonomy" id="509200"/>
    <lineage>
        <taxon>Bacteria</taxon>
        <taxon>Bacillati</taxon>
        <taxon>Actinomycetota</taxon>
        <taxon>Actinomycetes</taxon>
        <taxon>Streptosporangiales</taxon>
        <taxon>Streptosporangiaceae</taxon>
        <taxon>Sphaerisporangium</taxon>
    </lineage>
</organism>
<dbReference type="GO" id="GO:0016740">
    <property type="term" value="F:transferase activity"/>
    <property type="evidence" value="ECO:0007669"/>
    <property type="project" value="UniProtKB-KW"/>
</dbReference>
<evidence type="ECO:0000313" key="2">
    <source>
        <dbReference type="Proteomes" id="UP000253094"/>
    </source>
</evidence>
<reference evidence="1 2" key="1">
    <citation type="submission" date="2018-06" db="EMBL/GenBank/DDBJ databases">
        <title>Sphaerisporangium craniellae sp. nov., isolated from a marine sponge in the South China Sea.</title>
        <authorList>
            <person name="Li L."/>
        </authorList>
    </citation>
    <scope>NUCLEOTIDE SEQUENCE [LARGE SCALE GENOMIC DNA]</scope>
    <source>
        <strain evidence="1 2">CCTCC AA 208026</strain>
    </source>
</reference>
<dbReference type="Proteomes" id="UP000253094">
    <property type="component" value="Unassembled WGS sequence"/>
</dbReference>
<comment type="caution">
    <text evidence="1">The sequence shown here is derived from an EMBL/GenBank/DDBJ whole genome shotgun (WGS) entry which is preliminary data.</text>
</comment>
<keyword evidence="1" id="KW-0808">Transferase</keyword>
<accession>A0A367FHM7</accession>
<dbReference type="OrthoDB" id="3680308at2"/>
<evidence type="ECO:0000313" key="1">
    <source>
        <dbReference type="EMBL" id="RCG29794.1"/>
    </source>
</evidence>
<keyword evidence="2" id="KW-1185">Reference proteome</keyword>
<protein>
    <submittedName>
        <fullName evidence="1">Aminoglycoside phosphotransferase</fullName>
    </submittedName>
</protein>
<proteinExistence type="predicted"/>
<dbReference type="AlphaFoldDB" id="A0A367FHM7"/>